<dbReference type="EMBL" id="MCGQ01000008">
    <property type="protein sequence ID" value="OXY97659.1"/>
    <property type="molecule type" value="Genomic_DNA"/>
</dbReference>
<comment type="caution">
    <text evidence="1">The sequence shown here is derived from an EMBL/GenBank/DDBJ whole genome shotgun (WGS) entry which is preliminary data.</text>
</comment>
<dbReference type="RefSeq" id="WP_094215895.1">
    <property type="nucleotide sequence ID" value="NZ_MCGQ01000008.1"/>
</dbReference>
<reference evidence="1 2" key="1">
    <citation type="submission" date="2016-07" db="EMBL/GenBank/DDBJ databases">
        <title>Draft genome of Streptomyces diastatochromogenes.</title>
        <authorList>
            <person name="Podduturi R."/>
            <person name="Lukassen M.B."/>
            <person name="Clausen N."/>
            <person name="Nielsen J.L."/>
            <person name="Jorgensen N.O."/>
        </authorList>
    </citation>
    <scope>NUCLEOTIDE SEQUENCE [LARGE SCALE GENOMIC DNA]</scope>
    <source>
        <strain evidence="1 2">DSM 40608</strain>
    </source>
</reference>
<dbReference type="Proteomes" id="UP000215483">
    <property type="component" value="Unassembled WGS sequence"/>
</dbReference>
<sequence>MTDATRRTLRTAVQTLVALVPLLAGEPAARDAPAVAGVVAVAAALTRLMSLPEVERLLPSWLRGEECEKASEKESP</sequence>
<gene>
    <name evidence="1" type="ORF">BEK98_08890</name>
</gene>
<accession>A0A233SPY1</accession>
<keyword evidence="2" id="KW-1185">Reference proteome</keyword>
<proteinExistence type="predicted"/>
<evidence type="ECO:0000313" key="2">
    <source>
        <dbReference type="Proteomes" id="UP000215483"/>
    </source>
</evidence>
<name>A0A233SPY1_STRDA</name>
<dbReference type="OrthoDB" id="4328108at2"/>
<organism evidence="1 2">
    <name type="scientific">Streptomyces diastatochromogenes</name>
    <dbReference type="NCBI Taxonomy" id="42236"/>
    <lineage>
        <taxon>Bacteria</taxon>
        <taxon>Bacillati</taxon>
        <taxon>Actinomycetota</taxon>
        <taxon>Actinomycetes</taxon>
        <taxon>Kitasatosporales</taxon>
        <taxon>Streptomycetaceae</taxon>
        <taxon>Streptomyces</taxon>
    </lineage>
</organism>
<evidence type="ECO:0008006" key="3">
    <source>
        <dbReference type="Google" id="ProtNLM"/>
    </source>
</evidence>
<protein>
    <recommendedName>
        <fullName evidence="3">Holin</fullName>
    </recommendedName>
</protein>
<evidence type="ECO:0000313" key="1">
    <source>
        <dbReference type="EMBL" id="OXY97659.1"/>
    </source>
</evidence>
<dbReference type="AlphaFoldDB" id="A0A233SPY1"/>